<evidence type="ECO:0000259" key="1">
    <source>
        <dbReference type="PROSITE" id="PS50943"/>
    </source>
</evidence>
<name>A0A918Z7Z2_9ACTN</name>
<evidence type="ECO:0000313" key="3">
    <source>
        <dbReference type="Proteomes" id="UP000603227"/>
    </source>
</evidence>
<dbReference type="GO" id="GO:0003677">
    <property type="term" value="F:DNA binding"/>
    <property type="evidence" value="ECO:0007669"/>
    <property type="project" value="InterPro"/>
</dbReference>
<sequence length="287" mass="31340">MPKPKTLDPSQSTRAMYGAELRYQRERAGMSQEELGAAMFVSGSFVGQLESGARRMRLEYAKAVDEILGTDGFFVRNLEAARASPYSAHFADVVDMEGMAETIKDWAPTLVPGLLQTAAYTRALVEAYDPFLPEEDVEARVQARLARAHIFNGPNPPQYWAVLDETIVRRSVGGPAAMAEQLHHIAAMARRKKVIVQMLPLSEGANAGLSGMFKMMTFADAPAVVYVQGTETGRLMDEPAVVTRSTLTYDLLGGAALSPAASLDLIEQAAKEYEDAHRARSEDRDLA</sequence>
<dbReference type="EMBL" id="BNAT01000022">
    <property type="protein sequence ID" value="GHE37854.1"/>
    <property type="molecule type" value="Genomic_DNA"/>
</dbReference>
<protein>
    <submittedName>
        <fullName evidence="2">Transcriptional regulator</fullName>
    </submittedName>
</protein>
<gene>
    <name evidence="2" type="ORF">GCM10017771_56230</name>
</gene>
<dbReference type="AlphaFoldDB" id="A0A918Z7Z2"/>
<dbReference type="PROSITE" id="PS50943">
    <property type="entry name" value="HTH_CROC1"/>
    <property type="match status" value="1"/>
</dbReference>
<dbReference type="Proteomes" id="UP000603227">
    <property type="component" value="Unassembled WGS sequence"/>
</dbReference>
<comment type="caution">
    <text evidence="2">The sequence shown here is derived from an EMBL/GenBank/DDBJ whole genome shotgun (WGS) entry which is preliminary data.</text>
</comment>
<keyword evidence="3" id="KW-1185">Reference proteome</keyword>
<dbReference type="InterPro" id="IPR001387">
    <property type="entry name" value="Cro/C1-type_HTH"/>
</dbReference>
<feature type="domain" description="HTH cro/C1-type" evidence="1">
    <location>
        <begin position="21"/>
        <end position="73"/>
    </location>
</feature>
<dbReference type="Pfam" id="PF13560">
    <property type="entry name" value="HTH_31"/>
    <property type="match status" value="1"/>
</dbReference>
<proteinExistence type="predicted"/>
<dbReference type="SUPFAM" id="SSF47413">
    <property type="entry name" value="lambda repressor-like DNA-binding domains"/>
    <property type="match status" value="1"/>
</dbReference>
<accession>A0A918Z7Z2</accession>
<organism evidence="2 3">
    <name type="scientific">Streptomyces capitiformicae</name>
    <dbReference type="NCBI Taxonomy" id="2014920"/>
    <lineage>
        <taxon>Bacteria</taxon>
        <taxon>Bacillati</taxon>
        <taxon>Actinomycetota</taxon>
        <taxon>Actinomycetes</taxon>
        <taxon>Kitasatosporales</taxon>
        <taxon>Streptomycetaceae</taxon>
        <taxon>Streptomyces</taxon>
    </lineage>
</organism>
<dbReference type="SMART" id="SM00530">
    <property type="entry name" value="HTH_XRE"/>
    <property type="match status" value="1"/>
</dbReference>
<dbReference type="InterPro" id="IPR043917">
    <property type="entry name" value="DUF5753"/>
</dbReference>
<dbReference type="Gene3D" id="1.10.260.40">
    <property type="entry name" value="lambda repressor-like DNA-binding domains"/>
    <property type="match status" value="1"/>
</dbReference>
<evidence type="ECO:0000313" key="2">
    <source>
        <dbReference type="EMBL" id="GHE37854.1"/>
    </source>
</evidence>
<reference evidence="2" key="1">
    <citation type="journal article" date="2014" name="Int. J. Syst. Evol. Microbiol.">
        <title>Complete genome sequence of Corynebacterium casei LMG S-19264T (=DSM 44701T), isolated from a smear-ripened cheese.</title>
        <authorList>
            <consortium name="US DOE Joint Genome Institute (JGI-PGF)"/>
            <person name="Walter F."/>
            <person name="Albersmeier A."/>
            <person name="Kalinowski J."/>
            <person name="Ruckert C."/>
        </authorList>
    </citation>
    <scope>NUCLEOTIDE SEQUENCE</scope>
    <source>
        <strain evidence="2">CGMCC 4.7403</strain>
    </source>
</reference>
<dbReference type="Pfam" id="PF19054">
    <property type="entry name" value="DUF5753"/>
    <property type="match status" value="1"/>
</dbReference>
<dbReference type="RefSeq" id="WP_189785247.1">
    <property type="nucleotide sequence ID" value="NZ_BNAT01000022.1"/>
</dbReference>
<dbReference type="InterPro" id="IPR010982">
    <property type="entry name" value="Lambda_DNA-bd_dom_sf"/>
</dbReference>
<reference evidence="2" key="2">
    <citation type="submission" date="2020-09" db="EMBL/GenBank/DDBJ databases">
        <authorList>
            <person name="Sun Q."/>
            <person name="Zhou Y."/>
        </authorList>
    </citation>
    <scope>NUCLEOTIDE SEQUENCE</scope>
    <source>
        <strain evidence="2">CGMCC 4.7403</strain>
    </source>
</reference>
<dbReference type="CDD" id="cd00093">
    <property type="entry name" value="HTH_XRE"/>
    <property type="match status" value="1"/>
</dbReference>